<evidence type="ECO:0000313" key="2">
    <source>
        <dbReference type="Proteomes" id="UP000234329"/>
    </source>
</evidence>
<dbReference type="InParanoid" id="A0A2I1DIL9"/>
<accession>A0A2I1DIL9</accession>
<comment type="caution">
    <text evidence="1">The sequence shown here is derived from an EMBL/GenBank/DDBJ whole genome shotgun (WGS) entry which is preliminary data.</text>
</comment>
<reference evidence="1 2" key="1">
    <citation type="submission" date="2017-03" db="EMBL/GenBank/DDBJ databases">
        <title>Draft genime sequence of the acidophilic sulfur-oxidizing bacterium Acidithiobacillus sp. SH, isolated from seawater.</title>
        <authorList>
            <person name="Sharmin S."/>
            <person name="Tokuhisa M."/>
            <person name="Kanao T."/>
            <person name="Kamimura K."/>
        </authorList>
    </citation>
    <scope>NUCLEOTIDE SEQUENCE [LARGE SCALE GENOMIC DNA]</scope>
    <source>
        <strain evidence="1 2">SH</strain>
    </source>
</reference>
<dbReference type="EMBL" id="MXAV01000052">
    <property type="protein sequence ID" value="PKY09716.1"/>
    <property type="molecule type" value="Genomic_DNA"/>
</dbReference>
<proteinExistence type="predicted"/>
<name>A0A2I1DIL9_9PROT</name>
<evidence type="ECO:0000313" key="1">
    <source>
        <dbReference type="EMBL" id="PKY09716.1"/>
    </source>
</evidence>
<dbReference type="RefSeq" id="WP_101538806.1">
    <property type="nucleotide sequence ID" value="NZ_MXAV01000052.1"/>
</dbReference>
<gene>
    <name evidence="1" type="ORF">B1757_13385</name>
</gene>
<organism evidence="1 2">
    <name type="scientific">Acidithiobacillus marinus</name>
    <dbReference type="NCBI Taxonomy" id="187490"/>
    <lineage>
        <taxon>Bacteria</taxon>
        <taxon>Pseudomonadati</taxon>
        <taxon>Pseudomonadota</taxon>
        <taxon>Acidithiobacillia</taxon>
        <taxon>Acidithiobacillales</taxon>
        <taxon>Acidithiobacillaceae</taxon>
        <taxon>Acidithiobacillus</taxon>
    </lineage>
</organism>
<dbReference type="AlphaFoldDB" id="A0A2I1DIL9"/>
<dbReference type="OrthoDB" id="9952760at2"/>
<dbReference type="Proteomes" id="UP000234329">
    <property type="component" value="Unassembled WGS sequence"/>
</dbReference>
<keyword evidence="2" id="KW-1185">Reference proteome</keyword>
<protein>
    <submittedName>
        <fullName evidence="1">Uncharacterized protein</fullName>
    </submittedName>
</protein>
<sequence>MNIVVVEGATKYVGYSESKNGHIIGVHTLKGAVRVFIPGQEDMEIPEHIRVNGYIRSEPYSDGKVILEEVVAEMWSPKDPGPGPCNANIAVTKRSTDDLEDLKGLEDMWIPPEFPEDIGG</sequence>